<dbReference type="EMBL" id="MSJM01000001">
    <property type="protein sequence ID" value="OLF48863.1"/>
    <property type="molecule type" value="Genomic_DNA"/>
</dbReference>
<reference evidence="3" key="1">
    <citation type="submission" date="2016-12" db="EMBL/GenBank/DDBJ databases">
        <authorList>
            <person name="Gulvik C.A."/>
        </authorList>
    </citation>
    <scope>NUCLEOTIDE SEQUENCE [LARGE SCALE GENOMIC DNA]</scope>
    <source>
        <strain evidence="3">NED12-00049-6B</strain>
    </source>
</reference>
<accession>A0A1Q8EAP5</accession>
<evidence type="ECO:0000313" key="2">
    <source>
        <dbReference type="EMBL" id="OLF48863.1"/>
    </source>
</evidence>
<comment type="caution">
    <text evidence="2">The sequence shown here is derived from an EMBL/GenBank/DDBJ whole genome shotgun (WGS) entry which is preliminary data.</text>
</comment>
<sequence>MDMAIKIVTLIGGLMSISGLFWMLFGVYEVFAGRKNKRPEQRDQGQEGIINGFALSAFSATITAAIVAAIRAIKF</sequence>
<keyword evidence="3" id="KW-1185">Reference proteome</keyword>
<dbReference type="AlphaFoldDB" id="A0A1Q8EAP5"/>
<dbReference type="Proteomes" id="UP000186890">
    <property type="component" value="Unassembled WGS sequence"/>
</dbReference>
<name>A0A1Q8EAP5_9STRE</name>
<feature type="transmembrane region" description="Helical" evidence="1">
    <location>
        <begin position="48"/>
        <end position="70"/>
    </location>
</feature>
<evidence type="ECO:0000256" key="1">
    <source>
        <dbReference type="SAM" id="Phobius"/>
    </source>
</evidence>
<keyword evidence="1" id="KW-0812">Transmembrane</keyword>
<protein>
    <submittedName>
        <fullName evidence="2">Uncharacterized protein</fullName>
    </submittedName>
</protein>
<evidence type="ECO:0000313" key="3">
    <source>
        <dbReference type="Proteomes" id="UP000186890"/>
    </source>
</evidence>
<keyword evidence="1" id="KW-0472">Membrane</keyword>
<feature type="transmembrane region" description="Helical" evidence="1">
    <location>
        <begin position="7"/>
        <end position="28"/>
    </location>
</feature>
<dbReference type="OrthoDB" id="2236570at2"/>
<gene>
    <name evidence="2" type="ORF">BU202_00820</name>
</gene>
<keyword evidence="1" id="KW-1133">Transmembrane helix</keyword>
<organism evidence="2 3">
    <name type="scientific">Streptococcus cuniculi</name>
    <dbReference type="NCBI Taxonomy" id="1432788"/>
    <lineage>
        <taxon>Bacteria</taxon>
        <taxon>Bacillati</taxon>
        <taxon>Bacillota</taxon>
        <taxon>Bacilli</taxon>
        <taxon>Lactobacillales</taxon>
        <taxon>Streptococcaceae</taxon>
        <taxon>Streptococcus</taxon>
    </lineage>
</organism>
<proteinExistence type="predicted"/>